<dbReference type="InterPro" id="IPR003593">
    <property type="entry name" value="AAA+_ATPase"/>
</dbReference>
<dbReference type="PROSITE" id="PS50893">
    <property type="entry name" value="ABC_TRANSPORTER_2"/>
    <property type="match status" value="1"/>
</dbReference>
<dbReference type="AlphaFoldDB" id="A0A1M4XPK3"/>
<dbReference type="Pfam" id="PF00005">
    <property type="entry name" value="ABC_tran"/>
    <property type="match status" value="1"/>
</dbReference>
<dbReference type="SMART" id="SM00382">
    <property type="entry name" value="AAA"/>
    <property type="match status" value="1"/>
</dbReference>
<dbReference type="OrthoDB" id="9809450at2"/>
<dbReference type="NCBIfam" id="TIGR02324">
    <property type="entry name" value="CP_lyasePhnL"/>
    <property type="match status" value="1"/>
</dbReference>
<dbReference type="STRING" id="1121391.SAMN02745206_01074"/>
<protein>
    <submittedName>
        <fullName evidence="6">Alpha-D-ribose 1-methylphosphonate 5-triphosphate synthase subunit PhnL</fullName>
    </submittedName>
</protein>
<dbReference type="PROSITE" id="PS00211">
    <property type="entry name" value="ABC_TRANSPORTER_1"/>
    <property type="match status" value="1"/>
</dbReference>
<evidence type="ECO:0000259" key="5">
    <source>
        <dbReference type="PROSITE" id="PS50893"/>
    </source>
</evidence>
<feature type="region of interest" description="Disordered" evidence="4">
    <location>
        <begin position="255"/>
        <end position="277"/>
    </location>
</feature>
<comment type="similarity">
    <text evidence="1">Belongs to the ABC transporter superfamily.</text>
</comment>
<evidence type="ECO:0000313" key="6">
    <source>
        <dbReference type="EMBL" id="SHE95152.1"/>
    </source>
</evidence>
<evidence type="ECO:0000256" key="2">
    <source>
        <dbReference type="ARBA" id="ARBA00022741"/>
    </source>
</evidence>
<name>A0A1M4XPK3_9BACT</name>
<reference evidence="7" key="1">
    <citation type="submission" date="2016-11" db="EMBL/GenBank/DDBJ databases">
        <authorList>
            <person name="Varghese N."/>
            <person name="Submissions S."/>
        </authorList>
    </citation>
    <scope>NUCLEOTIDE SEQUENCE [LARGE SCALE GENOMIC DNA]</scope>
    <source>
        <strain evidence="7">DSM 9756</strain>
    </source>
</reference>
<proteinExistence type="inferred from homology"/>
<dbReference type="GO" id="GO:0016887">
    <property type="term" value="F:ATP hydrolysis activity"/>
    <property type="evidence" value="ECO:0007669"/>
    <property type="project" value="InterPro"/>
</dbReference>
<dbReference type="InterPro" id="IPR017871">
    <property type="entry name" value="ABC_transporter-like_CS"/>
</dbReference>
<feature type="domain" description="ABC transporter" evidence="5">
    <location>
        <begin position="8"/>
        <end position="259"/>
    </location>
</feature>
<dbReference type="Gene3D" id="3.40.50.300">
    <property type="entry name" value="P-loop containing nucleotide triphosphate hydrolases"/>
    <property type="match status" value="1"/>
</dbReference>
<dbReference type="GO" id="GO:0005524">
    <property type="term" value="F:ATP binding"/>
    <property type="evidence" value="ECO:0007669"/>
    <property type="project" value="UniProtKB-KW"/>
</dbReference>
<dbReference type="EMBL" id="FQVB01000009">
    <property type="protein sequence ID" value="SHE95152.1"/>
    <property type="molecule type" value="Genomic_DNA"/>
</dbReference>
<keyword evidence="3" id="KW-0067">ATP-binding</keyword>
<keyword evidence="2" id="KW-0547">Nucleotide-binding</keyword>
<dbReference type="Proteomes" id="UP000184076">
    <property type="component" value="Unassembled WGS sequence"/>
</dbReference>
<accession>A0A1M4XPK3</accession>
<evidence type="ECO:0000256" key="3">
    <source>
        <dbReference type="ARBA" id="ARBA00022840"/>
    </source>
</evidence>
<dbReference type="SUPFAM" id="SSF52540">
    <property type="entry name" value="P-loop containing nucleoside triphosphate hydrolases"/>
    <property type="match status" value="1"/>
</dbReference>
<organism evidence="6 7">
    <name type="scientific">Desulfacinum infernum DSM 9756</name>
    <dbReference type="NCBI Taxonomy" id="1121391"/>
    <lineage>
        <taxon>Bacteria</taxon>
        <taxon>Pseudomonadati</taxon>
        <taxon>Thermodesulfobacteriota</taxon>
        <taxon>Syntrophobacteria</taxon>
        <taxon>Syntrophobacterales</taxon>
        <taxon>Syntrophobacteraceae</taxon>
        <taxon>Desulfacinum</taxon>
    </lineage>
</organism>
<gene>
    <name evidence="6" type="ORF">SAMN02745206_01074</name>
</gene>
<dbReference type="InterPro" id="IPR003439">
    <property type="entry name" value="ABC_transporter-like_ATP-bd"/>
</dbReference>
<dbReference type="InterPro" id="IPR012701">
    <property type="entry name" value="CP_lyase_PhnL"/>
</dbReference>
<sequence>MEETGWVLRLEAVAKSFTLHTQGGASLTVFRNLTFEVRRGESVALTGPSGIGKSSILRMIYGNYAADRGRILVRNRGAVVDVTKASAASVLWLRRWTLGYVSQFLRVIPRVPALQIVMEPLLERGVDAGRARERAEAVLHRLQIPERLWSLSPTTFSGGEQQRVNIARVWAGDYPVLLLDEPTASLDPGNREIVVELIGQARESGTALLGVYHDPELRGRIAERTVDVGAFATSATSEEGGETDGSFHTEAIPDKTLDHAGGSCSLPGGGPGNAWVP</sequence>
<feature type="compositionally biased region" description="Gly residues" evidence="4">
    <location>
        <begin position="267"/>
        <end position="277"/>
    </location>
</feature>
<evidence type="ECO:0000313" key="7">
    <source>
        <dbReference type="Proteomes" id="UP000184076"/>
    </source>
</evidence>
<keyword evidence="7" id="KW-1185">Reference proteome</keyword>
<dbReference type="PANTHER" id="PTHR42798:SF7">
    <property type="entry name" value="ALPHA-D-RIBOSE 1-METHYLPHOSPHONATE 5-TRIPHOSPHATE SYNTHASE SUBUNIT PHNL"/>
    <property type="match status" value="1"/>
</dbReference>
<dbReference type="PANTHER" id="PTHR42798">
    <property type="entry name" value="LIPOPROTEIN-RELEASING SYSTEM ATP-BINDING PROTEIN LOLD"/>
    <property type="match status" value="1"/>
</dbReference>
<evidence type="ECO:0000256" key="4">
    <source>
        <dbReference type="SAM" id="MobiDB-lite"/>
    </source>
</evidence>
<evidence type="ECO:0000256" key="1">
    <source>
        <dbReference type="ARBA" id="ARBA00005417"/>
    </source>
</evidence>
<dbReference type="InterPro" id="IPR027417">
    <property type="entry name" value="P-loop_NTPase"/>
</dbReference>
<dbReference type="RefSeq" id="WP_073037702.1">
    <property type="nucleotide sequence ID" value="NZ_FQVB01000009.1"/>
</dbReference>